<evidence type="ECO:0000256" key="6">
    <source>
        <dbReference type="ARBA" id="ARBA00023242"/>
    </source>
</evidence>
<evidence type="ECO:0000256" key="3">
    <source>
        <dbReference type="ARBA" id="ARBA00022722"/>
    </source>
</evidence>
<dbReference type="GO" id="GO:0003676">
    <property type="term" value="F:nucleic acid binding"/>
    <property type="evidence" value="ECO:0007669"/>
    <property type="project" value="InterPro"/>
</dbReference>
<keyword evidence="3" id="KW-0540">Nuclease</keyword>
<evidence type="ECO:0000256" key="1">
    <source>
        <dbReference type="ARBA" id="ARBA00004123"/>
    </source>
</evidence>
<feature type="region of interest" description="Disordered" evidence="7">
    <location>
        <begin position="618"/>
        <end position="688"/>
    </location>
</feature>
<evidence type="ECO:0000256" key="7">
    <source>
        <dbReference type="SAM" id="MobiDB-lite"/>
    </source>
</evidence>
<feature type="region of interest" description="Disordered" evidence="7">
    <location>
        <begin position="512"/>
        <end position="597"/>
    </location>
</feature>
<comment type="caution">
    <text evidence="9">The sequence shown here is derived from an EMBL/GenBank/DDBJ whole genome shotgun (WGS) entry which is preliminary data.</text>
</comment>
<evidence type="ECO:0000256" key="2">
    <source>
        <dbReference type="ARBA" id="ARBA00006357"/>
    </source>
</evidence>
<dbReference type="InterPro" id="IPR034922">
    <property type="entry name" value="REX1-like_exo"/>
</dbReference>
<keyword evidence="6" id="KW-0539">Nucleus</keyword>
<dbReference type="Pfam" id="PF00929">
    <property type="entry name" value="RNase_T"/>
    <property type="match status" value="1"/>
</dbReference>
<dbReference type="InterPro" id="IPR036397">
    <property type="entry name" value="RNaseH_sf"/>
</dbReference>
<name>A0AAW1RP47_9CHLO</name>
<dbReference type="CDD" id="cd06145">
    <property type="entry name" value="REX1_like"/>
    <property type="match status" value="1"/>
</dbReference>
<dbReference type="Gene3D" id="3.30.420.10">
    <property type="entry name" value="Ribonuclease H-like superfamily/Ribonuclease H"/>
    <property type="match status" value="1"/>
</dbReference>
<sequence length="779" mass="83860">MSPGRKTTSGASREEGELDEEAPDSVATFKCRSADVEHGQKLSVSSPAAAVRQAPSSSSITGKKRKLAQKLPPGPLNQFVDIYGPEAHAEVQLAANTRVRVADVRDLVMWVLADGSNPSWAFIKNKALLSKVALIGLPGIYQDLLANRQEIKAQLVESMGEPTTMLVNHPCLRPSQTVGTLFSVPARKKRKTAATQERKSGKKGAFPPSFYIMTLEAMEACNFPLPQVGPDGEMSCPEGFSATQPSSPAEAGVHAERMVAVDCEMCCTAEGLELCRATLVDDSGQVLMDEYCVPNNPITDYNTRFSGISAETLEGVTNRLADIQRMFCQHVQAETLLVGHGLENDLAALKMTHARNIDTSIIFPHPRGPPFKPALRVLASKFLKRTIQTGSHDSEIDARTTMDLAQLKIKHGPAYGTKQEAGLDSNCERLMEVLGEFKRRCILVDRQDVLSRHVSGCASAVVCYNDEDACSRAAKALQSSTNDFVWTQLRELSACWEDRLVQRRSLQAIVPEPAAPFRPTSEPLGTGEEPSSSTEKANGLKSSPAPPAASSAFKAKAAASSPASSATPAAHDSSSPSQPAAKRRALDMNGKPAACSHGKIHADVSTLAVPDAPAAGHQQAACNSMEDAAHAAGRGSQPRSSAADFPSSWSADVQQDGDGDGQQQQQHQQECTPNHGNEPAGCRDDSGKDAWTEEAHVDCILQRLVGRVKLLVDAAPPNTLLLMTTCQGNTAKCRWLQEQKYKRQQGLEGCEPWTVNDENFLSATNAKMSQAFVFCRVKL</sequence>
<dbReference type="SMART" id="SM00479">
    <property type="entry name" value="EXOIII"/>
    <property type="match status" value="1"/>
</dbReference>
<evidence type="ECO:0000256" key="4">
    <source>
        <dbReference type="ARBA" id="ARBA00022801"/>
    </source>
</evidence>
<keyword evidence="5" id="KW-0269">Exonuclease</keyword>
<feature type="compositionally biased region" description="Low complexity" evidence="7">
    <location>
        <begin position="548"/>
        <end position="577"/>
    </location>
</feature>
<feature type="domain" description="Exonuclease" evidence="8">
    <location>
        <begin position="257"/>
        <end position="414"/>
    </location>
</feature>
<dbReference type="AlphaFoldDB" id="A0AAW1RP47"/>
<evidence type="ECO:0000313" key="10">
    <source>
        <dbReference type="Proteomes" id="UP001438707"/>
    </source>
</evidence>
<gene>
    <name evidence="9" type="ORF">WJX74_001422</name>
</gene>
<dbReference type="InterPro" id="IPR012337">
    <property type="entry name" value="RNaseH-like_sf"/>
</dbReference>
<dbReference type="PANTHER" id="PTHR12801">
    <property type="entry name" value="RNA EXONUCLEASE REXO1 / RECO3 FAMILY MEMBER-RELATED"/>
    <property type="match status" value="1"/>
</dbReference>
<proteinExistence type="inferred from homology"/>
<dbReference type="SUPFAM" id="SSF53098">
    <property type="entry name" value="Ribonuclease H-like"/>
    <property type="match status" value="1"/>
</dbReference>
<feature type="region of interest" description="Disordered" evidence="7">
    <location>
        <begin position="39"/>
        <end position="68"/>
    </location>
</feature>
<feature type="region of interest" description="Disordered" evidence="7">
    <location>
        <begin position="1"/>
        <end position="26"/>
    </location>
</feature>
<evidence type="ECO:0000313" key="9">
    <source>
        <dbReference type="EMBL" id="KAK9835493.1"/>
    </source>
</evidence>
<dbReference type="GO" id="GO:0004527">
    <property type="term" value="F:exonuclease activity"/>
    <property type="evidence" value="ECO:0007669"/>
    <property type="project" value="UniProtKB-KW"/>
</dbReference>
<comment type="subcellular location">
    <subcellularLocation>
        <location evidence="1">Nucleus</location>
    </subcellularLocation>
</comment>
<dbReference type="Proteomes" id="UP001438707">
    <property type="component" value="Unassembled WGS sequence"/>
</dbReference>
<comment type="similarity">
    <text evidence="2">Belongs to the REXO1/REXO3 family.</text>
</comment>
<dbReference type="GO" id="GO:0005634">
    <property type="term" value="C:nucleus"/>
    <property type="evidence" value="ECO:0007669"/>
    <property type="project" value="UniProtKB-SubCell"/>
</dbReference>
<feature type="compositionally biased region" description="Polar residues" evidence="7">
    <location>
        <begin position="1"/>
        <end position="11"/>
    </location>
</feature>
<dbReference type="EMBL" id="JALJOS010000008">
    <property type="protein sequence ID" value="KAK9835493.1"/>
    <property type="molecule type" value="Genomic_DNA"/>
</dbReference>
<keyword evidence="10" id="KW-1185">Reference proteome</keyword>
<reference evidence="9 10" key="1">
    <citation type="journal article" date="2024" name="Nat. Commun.">
        <title>Phylogenomics reveals the evolutionary origins of lichenization in chlorophyte algae.</title>
        <authorList>
            <person name="Puginier C."/>
            <person name="Libourel C."/>
            <person name="Otte J."/>
            <person name="Skaloud P."/>
            <person name="Haon M."/>
            <person name="Grisel S."/>
            <person name="Petersen M."/>
            <person name="Berrin J.G."/>
            <person name="Delaux P.M."/>
            <person name="Dal Grande F."/>
            <person name="Keller J."/>
        </authorList>
    </citation>
    <scope>NUCLEOTIDE SEQUENCE [LARGE SCALE GENOMIC DNA]</scope>
    <source>
        <strain evidence="9 10">SAG 2145</strain>
    </source>
</reference>
<dbReference type="GO" id="GO:0010629">
    <property type="term" value="P:negative regulation of gene expression"/>
    <property type="evidence" value="ECO:0007669"/>
    <property type="project" value="UniProtKB-ARBA"/>
</dbReference>
<dbReference type="InterPro" id="IPR013520">
    <property type="entry name" value="Ribonucl_H"/>
</dbReference>
<accession>A0AAW1RP47</accession>
<dbReference type="FunFam" id="3.30.420.10:FF:000031">
    <property type="entry name" value="RNA exonuclease 1"/>
    <property type="match status" value="1"/>
</dbReference>
<evidence type="ECO:0000259" key="8">
    <source>
        <dbReference type="SMART" id="SM00479"/>
    </source>
</evidence>
<keyword evidence="4" id="KW-0378">Hydrolase</keyword>
<protein>
    <recommendedName>
        <fullName evidence="8">Exonuclease domain-containing protein</fullName>
    </recommendedName>
</protein>
<evidence type="ECO:0000256" key="5">
    <source>
        <dbReference type="ARBA" id="ARBA00022839"/>
    </source>
</evidence>
<organism evidence="9 10">
    <name type="scientific">Apatococcus lobatus</name>
    <dbReference type="NCBI Taxonomy" id="904363"/>
    <lineage>
        <taxon>Eukaryota</taxon>
        <taxon>Viridiplantae</taxon>
        <taxon>Chlorophyta</taxon>
        <taxon>core chlorophytes</taxon>
        <taxon>Trebouxiophyceae</taxon>
        <taxon>Chlorellales</taxon>
        <taxon>Chlorellaceae</taxon>
        <taxon>Apatococcus</taxon>
    </lineage>
</organism>
<dbReference type="InterPro" id="IPR047021">
    <property type="entry name" value="REXO1/3/4-like"/>
</dbReference>
<dbReference type="PANTHER" id="PTHR12801:SF157">
    <property type="entry name" value="SMALL RNA DEGRADING NUCLEASE 5"/>
    <property type="match status" value="1"/>
</dbReference>